<dbReference type="AlphaFoldDB" id="A0A087LSF6"/>
<dbReference type="RefSeq" id="WP_035087733.1">
    <property type="nucleotide sequence ID" value="NZ_JQGC01000048.1"/>
</dbReference>
<dbReference type="OrthoDB" id="582619at2"/>
<protein>
    <submittedName>
        <fullName evidence="3">Transcriptional regulator</fullName>
    </submittedName>
</protein>
<dbReference type="GO" id="GO:0003677">
    <property type="term" value="F:DNA binding"/>
    <property type="evidence" value="ECO:0007669"/>
    <property type="project" value="InterPro"/>
</dbReference>
<dbReference type="EMBL" id="JQGC01000048">
    <property type="protein sequence ID" value="KFL27559.1"/>
    <property type="molecule type" value="Genomic_DNA"/>
</dbReference>
<reference evidence="3 4" key="1">
    <citation type="submission" date="2014-08" db="EMBL/GenBank/DDBJ databases">
        <authorList>
            <person name="Hassan Y.I."/>
            <person name="Lepp D."/>
            <person name="Zhou T."/>
        </authorList>
    </citation>
    <scope>NUCLEOTIDE SEQUENCE [LARGE SCALE GENOMIC DNA]</scope>
    <source>
        <strain evidence="3 4">IFO13584</strain>
    </source>
</reference>
<feature type="domain" description="Antitoxin Xre/MbcA/ParS-like toxin-binding" evidence="1">
    <location>
        <begin position="71"/>
        <end position="120"/>
    </location>
</feature>
<keyword evidence="4" id="KW-1185">Reference proteome</keyword>
<evidence type="ECO:0000259" key="1">
    <source>
        <dbReference type="Pfam" id="PF09722"/>
    </source>
</evidence>
<evidence type="ECO:0000259" key="2">
    <source>
        <dbReference type="Pfam" id="PF20432"/>
    </source>
</evidence>
<gene>
    <name evidence="3" type="ORF">JP75_25280</name>
</gene>
<sequence>MQPQGLEIGAVRFGDGGSPFLSAPRLSEQLGVTQSELAKLIGIARNTLTAKTATRRVDAALSPIVRILAMAAEMAGDENRAVIWFKHQPIPGWAGKTAYDLVGDGKADQVLAYLEAVRSGVYA</sequence>
<dbReference type="InterPro" id="IPR024467">
    <property type="entry name" value="Xre/MbcA/ParS-like_toxin-bd"/>
</dbReference>
<evidence type="ECO:0000313" key="4">
    <source>
        <dbReference type="Proteomes" id="UP000028981"/>
    </source>
</evidence>
<accession>A0A087LSF6</accession>
<evidence type="ECO:0000313" key="3">
    <source>
        <dbReference type="EMBL" id="KFL27559.1"/>
    </source>
</evidence>
<comment type="caution">
    <text evidence="3">The sequence shown here is derived from an EMBL/GenBank/DDBJ whole genome shotgun (WGS) entry which is preliminary data.</text>
</comment>
<feature type="domain" description="Antitoxin Xre-like helix-turn-helix" evidence="2">
    <location>
        <begin position="16"/>
        <end position="59"/>
    </location>
</feature>
<dbReference type="Pfam" id="PF09722">
    <property type="entry name" value="Xre_MbcA_ParS_C"/>
    <property type="match status" value="1"/>
</dbReference>
<organism evidence="3 4">
    <name type="scientific">Devosia riboflavina</name>
    <dbReference type="NCBI Taxonomy" id="46914"/>
    <lineage>
        <taxon>Bacteria</taxon>
        <taxon>Pseudomonadati</taxon>
        <taxon>Pseudomonadota</taxon>
        <taxon>Alphaproteobacteria</taxon>
        <taxon>Hyphomicrobiales</taxon>
        <taxon>Devosiaceae</taxon>
        <taxon>Devosia</taxon>
    </lineage>
</organism>
<dbReference type="Pfam" id="PF20432">
    <property type="entry name" value="Xre-like-HTH"/>
    <property type="match status" value="1"/>
</dbReference>
<dbReference type="InterPro" id="IPR046847">
    <property type="entry name" value="Xre-like_HTH"/>
</dbReference>
<name>A0A087LSF6_9HYPH</name>
<dbReference type="STRING" id="46914.JP75_25280"/>
<proteinExistence type="predicted"/>
<dbReference type="Proteomes" id="UP000028981">
    <property type="component" value="Unassembled WGS sequence"/>
</dbReference>